<comment type="caution">
    <text evidence="1">The sequence shown here is derived from an EMBL/GenBank/DDBJ whole genome shotgun (WGS) entry which is preliminary data.</text>
</comment>
<accession>A0ABQ9NAL5</accession>
<dbReference type="PANTHER" id="PTHR15852">
    <property type="entry name" value="PLASTID TRANSCRIPTIONALLY ACTIVE PROTEIN"/>
    <property type="match status" value="1"/>
</dbReference>
<dbReference type="Proteomes" id="UP001174677">
    <property type="component" value="Chromosome 1"/>
</dbReference>
<dbReference type="EMBL" id="JARPOI010000001">
    <property type="protein sequence ID" value="KAJ9189311.1"/>
    <property type="molecule type" value="Genomic_DNA"/>
</dbReference>
<keyword evidence="2" id="KW-1185">Reference proteome</keyword>
<evidence type="ECO:0000313" key="2">
    <source>
        <dbReference type="Proteomes" id="UP001174677"/>
    </source>
</evidence>
<gene>
    <name evidence="1" type="ORF">P3X46_000621</name>
</gene>
<protein>
    <recommendedName>
        <fullName evidence="3">CR-type domain-containing protein</fullName>
    </recommendedName>
</protein>
<name>A0ABQ9NAL5_HEVBR</name>
<organism evidence="1 2">
    <name type="scientific">Hevea brasiliensis</name>
    <name type="common">Para rubber tree</name>
    <name type="synonym">Siphonia brasiliensis</name>
    <dbReference type="NCBI Taxonomy" id="3981"/>
    <lineage>
        <taxon>Eukaryota</taxon>
        <taxon>Viridiplantae</taxon>
        <taxon>Streptophyta</taxon>
        <taxon>Embryophyta</taxon>
        <taxon>Tracheophyta</taxon>
        <taxon>Spermatophyta</taxon>
        <taxon>Magnoliopsida</taxon>
        <taxon>eudicotyledons</taxon>
        <taxon>Gunneridae</taxon>
        <taxon>Pentapetalae</taxon>
        <taxon>rosids</taxon>
        <taxon>fabids</taxon>
        <taxon>Malpighiales</taxon>
        <taxon>Euphorbiaceae</taxon>
        <taxon>Crotonoideae</taxon>
        <taxon>Micrandreae</taxon>
        <taxon>Hevea</taxon>
    </lineage>
</organism>
<reference evidence="1" key="1">
    <citation type="journal article" date="2023" name="Plant Biotechnol. J.">
        <title>Chromosome-level wild Hevea brasiliensis genome provides new tools for genomic-assisted breeding and valuable loci to elevate rubber yield.</title>
        <authorList>
            <person name="Cheng H."/>
            <person name="Song X."/>
            <person name="Hu Y."/>
            <person name="Wu T."/>
            <person name="Yang Q."/>
            <person name="An Z."/>
            <person name="Feng S."/>
            <person name="Deng Z."/>
            <person name="Wu W."/>
            <person name="Zeng X."/>
            <person name="Tu M."/>
            <person name="Wang X."/>
            <person name="Huang H."/>
        </authorList>
    </citation>
    <scope>NUCLEOTIDE SEQUENCE</scope>
    <source>
        <strain evidence="1">MT/VB/25A 57/8</strain>
    </source>
</reference>
<evidence type="ECO:0008006" key="3">
    <source>
        <dbReference type="Google" id="ProtNLM"/>
    </source>
</evidence>
<dbReference type="PANTHER" id="PTHR15852:SF52">
    <property type="entry name" value="THYLAKOID LUMENAL P17.1 PROTEIN"/>
    <property type="match status" value="1"/>
</dbReference>
<evidence type="ECO:0000313" key="1">
    <source>
        <dbReference type="EMBL" id="KAJ9189311.1"/>
    </source>
</evidence>
<sequence>MAALFSCTSLHSFSSLFPSSSSSSFPITHFLPQLLPTKPEILSPSRFSCSHRLLLHPPTNLILHPFFLLSGFERPLDTQTALATVSVFAAIVLSLFLGLKGDPVPCDRCAGNGGTKCVFCNDGKMKQETGLIDCRVCKGAGLILCRKCGGSGYSRRL</sequence>
<proteinExistence type="predicted"/>